<protein>
    <submittedName>
        <fullName evidence="6">Site-specific recombinase XerD</fullName>
    </submittedName>
</protein>
<dbReference type="InterPro" id="IPR010998">
    <property type="entry name" value="Integrase_recombinase_N"/>
</dbReference>
<proteinExistence type="inferred from homology"/>
<dbReference type="InterPro" id="IPR011010">
    <property type="entry name" value="DNA_brk_join_enz"/>
</dbReference>
<dbReference type="AlphaFoldDB" id="A0AAX2QLT6"/>
<evidence type="ECO:0000256" key="2">
    <source>
        <dbReference type="ARBA" id="ARBA00022908"/>
    </source>
</evidence>
<dbReference type="SUPFAM" id="SSF56349">
    <property type="entry name" value="DNA breaking-rejoining enzymes"/>
    <property type="match status" value="1"/>
</dbReference>
<feature type="domain" description="Tyr recombinase" evidence="5">
    <location>
        <begin position="181"/>
        <end position="362"/>
    </location>
</feature>
<evidence type="ECO:0000256" key="3">
    <source>
        <dbReference type="ARBA" id="ARBA00023125"/>
    </source>
</evidence>
<keyword evidence="3" id="KW-0238">DNA-binding</keyword>
<gene>
    <name evidence="6" type="ORF">EV131_105435</name>
</gene>
<name>A0AAX2QLT6_9HYPH</name>
<dbReference type="CDD" id="cd00397">
    <property type="entry name" value="DNA_BRE_C"/>
    <property type="match status" value="1"/>
</dbReference>
<evidence type="ECO:0000313" key="7">
    <source>
        <dbReference type="Proteomes" id="UP000295021"/>
    </source>
</evidence>
<evidence type="ECO:0000256" key="1">
    <source>
        <dbReference type="ARBA" id="ARBA00008857"/>
    </source>
</evidence>
<dbReference type="GO" id="GO:0006310">
    <property type="term" value="P:DNA recombination"/>
    <property type="evidence" value="ECO:0007669"/>
    <property type="project" value="UniProtKB-KW"/>
</dbReference>
<dbReference type="Gene3D" id="1.10.443.10">
    <property type="entry name" value="Intergrase catalytic core"/>
    <property type="match status" value="1"/>
</dbReference>
<dbReference type="InterPro" id="IPR050090">
    <property type="entry name" value="Tyrosine_recombinase_XerCD"/>
</dbReference>
<dbReference type="EMBL" id="SMBI01000005">
    <property type="protein sequence ID" value="TCU25321.1"/>
    <property type="molecule type" value="Genomic_DNA"/>
</dbReference>
<dbReference type="PROSITE" id="PS51898">
    <property type="entry name" value="TYR_RECOMBINASE"/>
    <property type="match status" value="1"/>
</dbReference>
<comment type="caution">
    <text evidence="6">The sequence shown here is derived from an EMBL/GenBank/DDBJ whole genome shotgun (WGS) entry which is preliminary data.</text>
</comment>
<organism evidence="6 7">
    <name type="scientific">Rhizobium laguerreae</name>
    <dbReference type="NCBI Taxonomy" id="1076926"/>
    <lineage>
        <taxon>Bacteria</taxon>
        <taxon>Pseudomonadati</taxon>
        <taxon>Pseudomonadota</taxon>
        <taxon>Alphaproteobacteria</taxon>
        <taxon>Hyphomicrobiales</taxon>
        <taxon>Rhizobiaceae</taxon>
        <taxon>Rhizobium/Agrobacterium group</taxon>
        <taxon>Rhizobium</taxon>
    </lineage>
</organism>
<dbReference type="PANTHER" id="PTHR30349:SF41">
    <property type="entry name" value="INTEGRASE_RECOMBINASE PROTEIN MJ0367-RELATED"/>
    <property type="match status" value="1"/>
</dbReference>
<dbReference type="GO" id="GO:0015074">
    <property type="term" value="P:DNA integration"/>
    <property type="evidence" value="ECO:0007669"/>
    <property type="project" value="UniProtKB-KW"/>
</dbReference>
<accession>A0AAX2QLT6</accession>
<keyword evidence="2" id="KW-0229">DNA integration</keyword>
<dbReference type="Pfam" id="PF00589">
    <property type="entry name" value="Phage_integrase"/>
    <property type="match status" value="1"/>
</dbReference>
<dbReference type="PANTHER" id="PTHR30349">
    <property type="entry name" value="PHAGE INTEGRASE-RELATED"/>
    <property type="match status" value="1"/>
</dbReference>
<evidence type="ECO:0000259" key="5">
    <source>
        <dbReference type="PROSITE" id="PS51898"/>
    </source>
</evidence>
<keyword evidence="4" id="KW-0233">DNA recombination</keyword>
<reference evidence="6 7" key="1">
    <citation type="submission" date="2019-03" db="EMBL/GenBank/DDBJ databases">
        <title>Genomic Encyclopedia of Type Strains, Phase IV (KMG-V): Genome sequencing to study the core and pangenomes of soil and plant-associated prokaryotes.</title>
        <authorList>
            <person name="Whitman W."/>
        </authorList>
    </citation>
    <scope>NUCLEOTIDE SEQUENCE [LARGE SCALE GENOMIC DNA]</scope>
    <source>
        <strain evidence="6 7">FB403</strain>
    </source>
</reference>
<dbReference type="InterPro" id="IPR013762">
    <property type="entry name" value="Integrase-like_cat_sf"/>
</dbReference>
<sequence length="370" mass="41431">MLLTMQKKIETKLPKGVSLDRDWRTREPRYYFRAPGRQKVRLHQAPGTDEFTDEVACARLGIPYVTPGGKPAPKPQAPQEAKAGTIDWLIGEYKKRTVGKVNQLLWSRRANMLEEIAEHPFGKKKARVGGLPFIDLKRRHVLKMRDELRSTPGAQNEVKRSLSAMFSWAIDNDLAETNPAAKIKLLYSGDGYHTWTVAEVHQYEARHSAGSKARLMLHLALYTGLRLDNLAILGRQHVRDGLLTIRPGKTKKSSGVIVEIPVLAELQKTIDESETGNLTFLITEFGKPFTTNGLGNKMRDWCDQAGLPHCTTHGLRKAGATIAAENGATDEELMAFFGWTTKNQTTVYTKKARRKKIAAGAIRKLIPEQN</sequence>
<dbReference type="Gene3D" id="1.10.150.130">
    <property type="match status" value="1"/>
</dbReference>
<dbReference type="InterPro" id="IPR002104">
    <property type="entry name" value="Integrase_catalytic"/>
</dbReference>
<dbReference type="Proteomes" id="UP000295021">
    <property type="component" value="Unassembled WGS sequence"/>
</dbReference>
<evidence type="ECO:0000313" key="6">
    <source>
        <dbReference type="EMBL" id="TCU25321.1"/>
    </source>
</evidence>
<comment type="similarity">
    <text evidence="1">Belongs to the 'phage' integrase family.</text>
</comment>
<evidence type="ECO:0000256" key="4">
    <source>
        <dbReference type="ARBA" id="ARBA00023172"/>
    </source>
</evidence>
<dbReference type="GO" id="GO:0003677">
    <property type="term" value="F:DNA binding"/>
    <property type="evidence" value="ECO:0007669"/>
    <property type="project" value="UniProtKB-KW"/>
</dbReference>